<comment type="caution">
    <text evidence="1">The sequence shown here is derived from an EMBL/GenBank/DDBJ whole genome shotgun (WGS) entry which is preliminary data.</text>
</comment>
<dbReference type="EMBL" id="LJRF01000212">
    <property type="protein sequence ID" value="KPY42433.1"/>
    <property type="molecule type" value="Genomic_DNA"/>
</dbReference>
<evidence type="ECO:0000313" key="1">
    <source>
        <dbReference type="EMBL" id="KPY42433.1"/>
    </source>
</evidence>
<organism evidence="1 2">
    <name type="scientific">Pseudomonas syringae pv. ribicola</name>
    <dbReference type="NCBI Taxonomy" id="55398"/>
    <lineage>
        <taxon>Bacteria</taxon>
        <taxon>Pseudomonadati</taxon>
        <taxon>Pseudomonadota</taxon>
        <taxon>Gammaproteobacteria</taxon>
        <taxon>Pseudomonadales</taxon>
        <taxon>Pseudomonadaceae</taxon>
        <taxon>Pseudomonas</taxon>
    </lineage>
</organism>
<accession>A0A0P9YU44</accession>
<evidence type="ECO:0000313" key="2">
    <source>
        <dbReference type="Proteomes" id="UP000050554"/>
    </source>
</evidence>
<gene>
    <name evidence="1" type="ORF">ALO47_03453</name>
</gene>
<dbReference type="Proteomes" id="UP000050554">
    <property type="component" value="Unassembled WGS sequence"/>
</dbReference>
<proteinExistence type="predicted"/>
<dbReference type="PATRIC" id="fig|55398.3.peg.4335"/>
<protein>
    <submittedName>
        <fullName evidence="1">Uncharacterized protein</fullName>
    </submittedName>
</protein>
<reference evidence="1 2" key="1">
    <citation type="submission" date="2015-09" db="EMBL/GenBank/DDBJ databases">
        <title>Genome announcement of multiple Pseudomonas syringae strains.</title>
        <authorList>
            <person name="Thakur S."/>
            <person name="Wang P.W."/>
            <person name="Gong Y."/>
            <person name="Weir B.S."/>
            <person name="Guttman D.S."/>
        </authorList>
    </citation>
    <scope>NUCLEOTIDE SEQUENCE [LARGE SCALE GENOMIC DNA]</scope>
    <source>
        <strain evidence="1 2">ICMP3882</strain>
    </source>
</reference>
<name>A0A0P9YU44_PSESI</name>
<dbReference type="AlphaFoldDB" id="A0A0P9YU44"/>
<sequence>MEMTSLRLLHPSMISIGSDMQQFLVTNRLYEFHVKEELDSLRYNYGLD</sequence>